<dbReference type="Proteomes" id="UP001196413">
    <property type="component" value="Unassembled WGS sequence"/>
</dbReference>
<name>A0AAD5MDQ7_PARTN</name>
<proteinExistence type="predicted"/>
<protein>
    <submittedName>
        <fullName evidence="2">Uncharacterized protein</fullName>
    </submittedName>
</protein>
<organism evidence="2 3">
    <name type="scientific">Parelaphostrongylus tenuis</name>
    <name type="common">Meningeal worm</name>
    <dbReference type="NCBI Taxonomy" id="148309"/>
    <lineage>
        <taxon>Eukaryota</taxon>
        <taxon>Metazoa</taxon>
        <taxon>Ecdysozoa</taxon>
        <taxon>Nematoda</taxon>
        <taxon>Chromadorea</taxon>
        <taxon>Rhabditida</taxon>
        <taxon>Rhabditina</taxon>
        <taxon>Rhabditomorpha</taxon>
        <taxon>Strongyloidea</taxon>
        <taxon>Metastrongylidae</taxon>
        <taxon>Parelaphostrongylus</taxon>
    </lineage>
</organism>
<comment type="caution">
    <text evidence="2">The sequence shown here is derived from an EMBL/GenBank/DDBJ whole genome shotgun (WGS) entry which is preliminary data.</text>
</comment>
<evidence type="ECO:0000313" key="2">
    <source>
        <dbReference type="EMBL" id="KAJ1355940.1"/>
    </source>
</evidence>
<keyword evidence="3" id="KW-1185">Reference proteome</keyword>
<dbReference type="EMBL" id="JAHQIW010002644">
    <property type="protein sequence ID" value="KAJ1355940.1"/>
    <property type="molecule type" value="Genomic_DNA"/>
</dbReference>
<feature type="region of interest" description="Disordered" evidence="1">
    <location>
        <begin position="1"/>
        <end position="38"/>
    </location>
</feature>
<gene>
    <name evidence="2" type="ORF">KIN20_013537</name>
</gene>
<dbReference type="AlphaFoldDB" id="A0AAD5MDQ7"/>
<accession>A0AAD5MDQ7</accession>
<feature type="compositionally biased region" description="Basic residues" evidence="1">
    <location>
        <begin position="22"/>
        <end position="33"/>
    </location>
</feature>
<sequence>MSCGTPQQGYPRGRKGTGSTRILRRSSRRRKTRSNSSAYHRQFPCFDSAGSEIQCVRYVAQGDSSIYTYWIGPYPFVKIIDCKAMKETFV</sequence>
<evidence type="ECO:0000256" key="1">
    <source>
        <dbReference type="SAM" id="MobiDB-lite"/>
    </source>
</evidence>
<evidence type="ECO:0000313" key="3">
    <source>
        <dbReference type="Proteomes" id="UP001196413"/>
    </source>
</evidence>
<reference evidence="2" key="1">
    <citation type="submission" date="2021-06" db="EMBL/GenBank/DDBJ databases">
        <title>Parelaphostrongylus tenuis whole genome reference sequence.</title>
        <authorList>
            <person name="Garwood T.J."/>
            <person name="Larsen P.A."/>
            <person name="Fountain-Jones N.M."/>
            <person name="Garbe J.R."/>
            <person name="Macchietto M.G."/>
            <person name="Kania S.A."/>
            <person name="Gerhold R.W."/>
            <person name="Richards J.E."/>
            <person name="Wolf T.M."/>
        </authorList>
    </citation>
    <scope>NUCLEOTIDE SEQUENCE</scope>
    <source>
        <strain evidence="2">MNPRO001-30</strain>
        <tissue evidence="2">Meninges</tissue>
    </source>
</reference>